<gene>
    <name evidence="2" type="ORF">A2Y62_17295</name>
</gene>
<proteinExistence type="predicted"/>
<sequence>MGSNKHLHYNYKLKLLIFAITALTVSLYVILLGGPLTNKGTQPPLAKALKPPSGCGCHQNYDAINNLEPWDNWAGMMMAQSGRDPLFWASLDVANHDVTDAGDFCIRCHSPVGWLGGRSEPPGGSTDGCGLLGILDGIDADFDGLTCHFCHRYMINPTPPPGEDQVYYENGQFWIDDVNCPGGNEPCRRGPYNYPQDGQFEPNHEWLWSNYHETSDLCGNCHNVTNPLLNLIENGVDTGIKYPIERTFKEWQQSSFSTPGPGYKTCQNCHMPDATVNPAYACQQKKNNHTGDLPIHRFVGGNAWIPDVLRQEYPNLARNPEFIMTRNNAIALLQNQTATVEITVPAQVPAGQNLVVQSKITNLSGHKLPTGYPEGRRMWINVQARDGANNLIWESGAYDTSTGVLTADSQIKIYHSEPGIWNHNNTNQCDIVDGVGDPMFHFVLNNCFELDNRIPPLGFTGMNNIETKPVNYVYPETSPGSGILVNYDTTNYAIPIPLGTQSPVTVTTTLKYQTTSKEYVDFLLSQATQYNFPDDCIPRSWGTPTISRAEILYNNWNTYGKAAPVNVGSASGSSVVIPPVSSPPGAVPDNDNYTGTPLTLSKSSASSLQLNWSAPGGTCETADYGVYRGALPFAGYTHSSVLCSTGSTTQATINADTGSYYYLIVAQNNSKEGSYGLDSLNMQRPAAAAPCFTQEIGTCN</sequence>
<keyword evidence="1" id="KW-0812">Transmembrane</keyword>
<dbReference type="Proteomes" id="UP000178943">
    <property type="component" value="Unassembled WGS sequence"/>
</dbReference>
<evidence type="ECO:0000256" key="1">
    <source>
        <dbReference type="SAM" id="Phobius"/>
    </source>
</evidence>
<evidence type="ECO:0000313" key="2">
    <source>
        <dbReference type="EMBL" id="OGF62403.1"/>
    </source>
</evidence>
<dbReference type="STRING" id="1817863.A2Y62_17295"/>
<dbReference type="AlphaFoldDB" id="A0A1F5VG10"/>
<keyword evidence="1" id="KW-0472">Membrane</keyword>
<dbReference type="Gene3D" id="1.10.1130.10">
    <property type="entry name" value="Flavocytochrome C3, Chain A"/>
    <property type="match status" value="1"/>
</dbReference>
<feature type="transmembrane region" description="Helical" evidence="1">
    <location>
        <begin position="15"/>
        <end position="36"/>
    </location>
</feature>
<name>A0A1F5VG10_9BACT</name>
<keyword evidence="1" id="KW-1133">Transmembrane helix</keyword>
<dbReference type="InterPro" id="IPR036280">
    <property type="entry name" value="Multihaem_cyt_sf"/>
</dbReference>
<evidence type="ECO:0000313" key="3">
    <source>
        <dbReference type="Proteomes" id="UP000178943"/>
    </source>
</evidence>
<reference evidence="2 3" key="1">
    <citation type="journal article" date="2016" name="Nat. Commun.">
        <title>Thousands of microbial genomes shed light on interconnected biogeochemical processes in an aquifer system.</title>
        <authorList>
            <person name="Anantharaman K."/>
            <person name="Brown C.T."/>
            <person name="Hug L.A."/>
            <person name="Sharon I."/>
            <person name="Castelle C.J."/>
            <person name="Probst A.J."/>
            <person name="Thomas B.C."/>
            <person name="Singh A."/>
            <person name="Wilkins M.J."/>
            <person name="Karaoz U."/>
            <person name="Brodie E.L."/>
            <person name="Williams K.H."/>
            <person name="Hubbard S.S."/>
            <person name="Banfield J.F."/>
        </authorList>
    </citation>
    <scope>NUCLEOTIDE SEQUENCE [LARGE SCALE GENOMIC DNA]</scope>
</reference>
<organism evidence="2 3">
    <name type="scientific">Candidatus Fischerbacteria bacterium RBG_13_37_8</name>
    <dbReference type="NCBI Taxonomy" id="1817863"/>
    <lineage>
        <taxon>Bacteria</taxon>
        <taxon>Candidatus Fischeribacteriota</taxon>
    </lineage>
</organism>
<comment type="caution">
    <text evidence="2">The sequence shown here is derived from an EMBL/GenBank/DDBJ whole genome shotgun (WGS) entry which is preliminary data.</text>
</comment>
<protein>
    <submittedName>
        <fullName evidence="2">Uncharacterized protein</fullName>
    </submittedName>
</protein>
<dbReference type="EMBL" id="MFGW01000180">
    <property type="protein sequence ID" value="OGF62403.1"/>
    <property type="molecule type" value="Genomic_DNA"/>
</dbReference>
<accession>A0A1F5VG10</accession>
<dbReference type="SUPFAM" id="SSF48695">
    <property type="entry name" value="Multiheme cytochromes"/>
    <property type="match status" value="1"/>
</dbReference>